<feature type="repeat" description="ANK" evidence="1">
    <location>
        <begin position="39"/>
        <end position="71"/>
    </location>
</feature>
<dbReference type="OrthoDB" id="366390at2759"/>
<dbReference type="PANTHER" id="PTHR24184">
    <property type="entry name" value="SI:CH211-189E2.2"/>
    <property type="match status" value="1"/>
</dbReference>
<dbReference type="PROSITE" id="PS50297">
    <property type="entry name" value="ANK_REP_REGION"/>
    <property type="match status" value="2"/>
</dbReference>
<organism evidence="2 3">
    <name type="scientific">Aspergillus brasiliensis (strain CBS 101740 / IMI 381727 / IBT 21946)</name>
    <dbReference type="NCBI Taxonomy" id="767769"/>
    <lineage>
        <taxon>Eukaryota</taxon>
        <taxon>Fungi</taxon>
        <taxon>Dikarya</taxon>
        <taxon>Ascomycota</taxon>
        <taxon>Pezizomycotina</taxon>
        <taxon>Eurotiomycetes</taxon>
        <taxon>Eurotiomycetidae</taxon>
        <taxon>Eurotiales</taxon>
        <taxon>Aspergillaceae</taxon>
        <taxon>Aspergillus</taxon>
        <taxon>Aspergillus subgen. Circumdati</taxon>
    </lineage>
</organism>
<protein>
    <submittedName>
        <fullName evidence="2">Uncharacterized protein</fullName>
    </submittedName>
</protein>
<dbReference type="Proteomes" id="UP000184499">
    <property type="component" value="Unassembled WGS sequence"/>
</dbReference>
<dbReference type="PROSITE" id="PS50088">
    <property type="entry name" value="ANK_REPEAT"/>
    <property type="match status" value="3"/>
</dbReference>
<feature type="repeat" description="ANK" evidence="1">
    <location>
        <begin position="104"/>
        <end position="136"/>
    </location>
</feature>
<dbReference type="STRING" id="767769.A0A1L9UHX6"/>
<dbReference type="PANTHER" id="PTHR24184:SF11">
    <property type="entry name" value="ANKYRIN REPEAT AND SOCS BOX CONTAINING 3"/>
    <property type="match status" value="1"/>
</dbReference>
<sequence length="177" mass="19017">MDGRTGFAEQLSAALEYKNAFSSYLPTQEAHKKVSKILGGRTPLSCAVEGGNTEIVRMLLENGEDVNEKDADGSESTPLHWAAYMEPLKNLELLLQQEARQGPQDRPALLVAAASGRCEDVAMLLEYGANVNASSAEGVTALDCAAIQGSVEMVQLLLDHNAKIDTQGFHNLTSLDQ</sequence>
<feature type="non-terminal residue" evidence="2">
    <location>
        <position position="177"/>
    </location>
</feature>
<dbReference type="InterPro" id="IPR002110">
    <property type="entry name" value="Ankyrin_rpt"/>
</dbReference>
<accession>A0A1L9UHX6</accession>
<gene>
    <name evidence="2" type="ORF">ASPBRDRAFT_82568</name>
</gene>
<dbReference type="RefSeq" id="XP_067478470.1">
    <property type="nucleotide sequence ID" value="XM_067629491.1"/>
</dbReference>
<keyword evidence="3" id="KW-1185">Reference proteome</keyword>
<dbReference type="PRINTS" id="PR01415">
    <property type="entry name" value="ANKYRIN"/>
</dbReference>
<keyword evidence="1" id="KW-0040">ANK repeat</keyword>
<dbReference type="GeneID" id="93581978"/>
<dbReference type="Gene3D" id="1.25.40.20">
    <property type="entry name" value="Ankyrin repeat-containing domain"/>
    <property type="match status" value="1"/>
</dbReference>
<dbReference type="InterPro" id="IPR036770">
    <property type="entry name" value="Ankyrin_rpt-contain_sf"/>
</dbReference>
<dbReference type="VEuPathDB" id="FungiDB:ASPBRDRAFT_82568"/>
<evidence type="ECO:0000313" key="2">
    <source>
        <dbReference type="EMBL" id="OJJ71222.1"/>
    </source>
</evidence>
<reference evidence="3" key="1">
    <citation type="journal article" date="2017" name="Genome Biol.">
        <title>Comparative genomics reveals high biological diversity and specific adaptations in the industrially and medically important fungal genus Aspergillus.</title>
        <authorList>
            <person name="de Vries R.P."/>
            <person name="Riley R."/>
            <person name="Wiebenga A."/>
            <person name="Aguilar-Osorio G."/>
            <person name="Amillis S."/>
            <person name="Uchima C.A."/>
            <person name="Anderluh G."/>
            <person name="Asadollahi M."/>
            <person name="Askin M."/>
            <person name="Barry K."/>
            <person name="Battaglia E."/>
            <person name="Bayram O."/>
            <person name="Benocci T."/>
            <person name="Braus-Stromeyer S.A."/>
            <person name="Caldana C."/>
            <person name="Canovas D."/>
            <person name="Cerqueira G.C."/>
            <person name="Chen F."/>
            <person name="Chen W."/>
            <person name="Choi C."/>
            <person name="Clum A."/>
            <person name="Dos Santos R.A."/>
            <person name="Damasio A.R."/>
            <person name="Diallinas G."/>
            <person name="Emri T."/>
            <person name="Fekete E."/>
            <person name="Flipphi M."/>
            <person name="Freyberg S."/>
            <person name="Gallo A."/>
            <person name="Gournas C."/>
            <person name="Habgood R."/>
            <person name="Hainaut M."/>
            <person name="Harispe M.L."/>
            <person name="Henrissat B."/>
            <person name="Hilden K.S."/>
            <person name="Hope R."/>
            <person name="Hossain A."/>
            <person name="Karabika E."/>
            <person name="Karaffa L."/>
            <person name="Karanyi Z."/>
            <person name="Krasevec N."/>
            <person name="Kuo A."/>
            <person name="Kusch H."/>
            <person name="LaButti K."/>
            <person name="Lagendijk E.L."/>
            <person name="Lapidus A."/>
            <person name="Levasseur A."/>
            <person name="Lindquist E."/>
            <person name="Lipzen A."/>
            <person name="Logrieco A.F."/>
            <person name="MacCabe A."/>
            <person name="Maekelae M.R."/>
            <person name="Malavazi I."/>
            <person name="Melin P."/>
            <person name="Meyer V."/>
            <person name="Mielnichuk N."/>
            <person name="Miskei M."/>
            <person name="Molnar A.P."/>
            <person name="Mule G."/>
            <person name="Ngan C.Y."/>
            <person name="Orejas M."/>
            <person name="Orosz E."/>
            <person name="Ouedraogo J.P."/>
            <person name="Overkamp K.M."/>
            <person name="Park H.-S."/>
            <person name="Perrone G."/>
            <person name="Piumi F."/>
            <person name="Punt P.J."/>
            <person name="Ram A.F."/>
            <person name="Ramon A."/>
            <person name="Rauscher S."/>
            <person name="Record E."/>
            <person name="Riano-Pachon D.M."/>
            <person name="Robert V."/>
            <person name="Roehrig J."/>
            <person name="Ruller R."/>
            <person name="Salamov A."/>
            <person name="Salih N.S."/>
            <person name="Samson R.A."/>
            <person name="Sandor E."/>
            <person name="Sanguinetti M."/>
            <person name="Schuetze T."/>
            <person name="Sepcic K."/>
            <person name="Shelest E."/>
            <person name="Sherlock G."/>
            <person name="Sophianopoulou V."/>
            <person name="Squina F.M."/>
            <person name="Sun H."/>
            <person name="Susca A."/>
            <person name="Todd R.B."/>
            <person name="Tsang A."/>
            <person name="Unkles S.E."/>
            <person name="van de Wiele N."/>
            <person name="van Rossen-Uffink D."/>
            <person name="Oliveira J.V."/>
            <person name="Vesth T.C."/>
            <person name="Visser J."/>
            <person name="Yu J.-H."/>
            <person name="Zhou M."/>
            <person name="Andersen M.R."/>
            <person name="Archer D.B."/>
            <person name="Baker S.E."/>
            <person name="Benoit I."/>
            <person name="Brakhage A.A."/>
            <person name="Braus G.H."/>
            <person name="Fischer R."/>
            <person name="Frisvad J.C."/>
            <person name="Goldman G.H."/>
            <person name="Houbraken J."/>
            <person name="Oakley B."/>
            <person name="Pocsi I."/>
            <person name="Scazzocchio C."/>
            <person name="Seiboth B."/>
            <person name="vanKuyk P.A."/>
            <person name="Wortman J."/>
            <person name="Dyer P.S."/>
            <person name="Grigoriev I.V."/>
        </authorList>
    </citation>
    <scope>NUCLEOTIDE SEQUENCE [LARGE SCALE GENOMIC DNA]</scope>
    <source>
        <strain evidence="3">CBS 101740 / IMI 381727 / IBT 21946</strain>
    </source>
</reference>
<dbReference type="SUPFAM" id="SSF48403">
    <property type="entry name" value="Ankyrin repeat"/>
    <property type="match status" value="1"/>
</dbReference>
<dbReference type="SMART" id="SM00248">
    <property type="entry name" value="ANK"/>
    <property type="match status" value="4"/>
</dbReference>
<dbReference type="Pfam" id="PF12796">
    <property type="entry name" value="Ank_2"/>
    <property type="match status" value="2"/>
</dbReference>
<feature type="repeat" description="ANK" evidence="1">
    <location>
        <begin position="137"/>
        <end position="169"/>
    </location>
</feature>
<proteinExistence type="predicted"/>
<dbReference type="EMBL" id="KV878685">
    <property type="protein sequence ID" value="OJJ71222.1"/>
    <property type="molecule type" value="Genomic_DNA"/>
</dbReference>
<dbReference type="AlphaFoldDB" id="A0A1L9UHX6"/>
<dbReference type="OMA" id="AYMEPLK"/>
<name>A0A1L9UHX6_ASPBC</name>
<evidence type="ECO:0000313" key="3">
    <source>
        <dbReference type="Proteomes" id="UP000184499"/>
    </source>
</evidence>
<evidence type="ECO:0000256" key="1">
    <source>
        <dbReference type="PROSITE-ProRule" id="PRU00023"/>
    </source>
</evidence>